<dbReference type="PANTHER" id="PTHR30273">
    <property type="entry name" value="PERIPLASMIC SIGNAL SENSOR AND SIGMA FACTOR ACTIVATOR FECR-RELATED"/>
    <property type="match status" value="1"/>
</dbReference>
<evidence type="ECO:0000313" key="4">
    <source>
        <dbReference type="EMBL" id="TDE14533.1"/>
    </source>
</evidence>
<feature type="transmembrane region" description="Helical" evidence="1">
    <location>
        <begin position="99"/>
        <end position="123"/>
    </location>
</feature>
<sequence>MKKIYDHFTCNDFILDEDFRAWVNGSAPEKDHLWASWMRSNPSRKTEIEKARRILNAIQIKGIAPEAEDVHQEWKKLESSFTTPTISEQEVIVNPFRRIFTFFNILAAASVLLVFFFAGRFLLPTTGETVISSVEQKTGNGQQRDIKLPDGTIVRLNAGSTITYPKVFPDTLREVTLSGEAFFSVAKNAKSPFIIHTGEIVTRVLGTSFNVRAYPENEDVQIAVVEGKVKVNTRLAPTEDKNSVCLTGNEMVTFQKTKGELIKSDYDEKEQIGWKDGILYFEKSDFISTVKKLERWYGVRIHIADLKKLDDPSWRFSGKFQHKQLEYILNVMSYPNRFSYTINKDTVNLQ</sequence>
<comment type="caution">
    <text evidence="4">The sequence shown here is derived from an EMBL/GenBank/DDBJ whole genome shotgun (WGS) entry which is preliminary data.</text>
</comment>
<dbReference type="Proteomes" id="UP000294850">
    <property type="component" value="Unassembled WGS sequence"/>
</dbReference>
<evidence type="ECO:0000259" key="2">
    <source>
        <dbReference type="Pfam" id="PF04773"/>
    </source>
</evidence>
<dbReference type="Gene3D" id="3.55.50.30">
    <property type="match status" value="1"/>
</dbReference>
<keyword evidence="1" id="KW-0812">Transmembrane</keyword>
<protein>
    <submittedName>
        <fullName evidence="4">FecR family protein</fullName>
    </submittedName>
</protein>
<dbReference type="Gene3D" id="2.60.120.1440">
    <property type="match status" value="1"/>
</dbReference>
<evidence type="ECO:0000259" key="3">
    <source>
        <dbReference type="Pfam" id="PF16344"/>
    </source>
</evidence>
<feature type="domain" description="Protein FecR C-terminal" evidence="3">
    <location>
        <begin position="279"/>
        <end position="347"/>
    </location>
</feature>
<dbReference type="PIRSF" id="PIRSF018266">
    <property type="entry name" value="FecR"/>
    <property type="match status" value="1"/>
</dbReference>
<reference evidence="4 5" key="1">
    <citation type="submission" date="2019-03" db="EMBL/GenBank/DDBJ databases">
        <title>Dyadobacter AR-3-6 sp. nov., isolated from arctic soil.</title>
        <authorList>
            <person name="Chaudhary D.K."/>
        </authorList>
    </citation>
    <scope>NUCLEOTIDE SEQUENCE [LARGE SCALE GENOMIC DNA]</scope>
    <source>
        <strain evidence="4 5">AR-3-6</strain>
    </source>
</reference>
<dbReference type="Pfam" id="PF04773">
    <property type="entry name" value="FecR"/>
    <property type="match status" value="1"/>
</dbReference>
<evidence type="ECO:0000256" key="1">
    <source>
        <dbReference type="SAM" id="Phobius"/>
    </source>
</evidence>
<dbReference type="PANTHER" id="PTHR30273:SF2">
    <property type="entry name" value="PROTEIN FECR"/>
    <property type="match status" value="1"/>
</dbReference>
<keyword evidence="1" id="KW-0472">Membrane</keyword>
<dbReference type="InterPro" id="IPR032508">
    <property type="entry name" value="FecR_C"/>
</dbReference>
<organism evidence="4 5">
    <name type="scientific">Dyadobacter psychrotolerans</name>
    <dbReference type="NCBI Taxonomy" id="2541721"/>
    <lineage>
        <taxon>Bacteria</taxon>
        <taxon>Pseudomonadati</taxon>
        <taxon>Bacteroidota</taxon>
        <taxon>Cytophagia</taxon>
        <taxon>Cytophagales</taxon>
        <taxon>Spirosomataceae</taxon>
        <taxon>Dyadobacter</taxon>
    </lineage>
</organism>
<dbReference type="InterPro" id="IPR012373">
    <property type="entry name" value="Ferrdict_sens_TM"/>
</dbReference>
<dbReference type="AlphaFoldDB" id="A0A4R5DUB9"/>
<dbReference type="EMBL" id="SMFL01000005">
    <property type="protein sequence ID" value="TDE14533.1"/>
    <property type="molecule type" value="Genomic_DNA"/>
</dbReference>
<proteinExistence type="predicted"/>
<accession>A0A4R5DUB9</accession>
<feature type="domain" description="FecR protein" evidence="2">
    <location>
        <begin position="137"/>
        <end position="230"/>
    </location>
</feature>
<dbReference type="InterPro" id="IPR006860">
    <property type="entry name" value="FecR"/>
</dbReference>
<dbReference type="GO" id="GO:0016989">
    <property type="term" value="F:sigma factor antagonist activity"/>
    <property type="evidence" value="ECO:0007669"/>
    <property type="project" value="TreeGrafter"/>
</dbReference>
<name>A0A4R5DUB9_9BACT</name>
<keyword evidence="1" id="KW-1133">Transmembrane helix</keyword>
<dbReference type="OrthoDB" id="1099916at2"/>
<keyword evidence="5" id="KW-1185">Reference proteome</keyword>
<dbReference type="FunFam" id="2.60.120.1440:FF:000001">
    <property type="entry name" value="Putative anti-sigma factor"/>
    <property type="match status" value="1"/>
</dbReference>
<dbReference type="RefSeq" id="WP_131959117.1">
    <property type="nucleotide sequence ID" value="NZ_SMFL01000005.1"/>
</dbReference>
<gene>
    <name evidence="4" type="ORF">E0F88_15150</name>
</gene>
<dbReference type="Pfam" id="PF16344">
    <property type="entry name" value="FecR_C"/>
    <property type="match status" value="1"/>
</dbReference>
<evidence type="ECO:0000313" key="5">
    <source>
        <dbReference type="Proteomes" id="UP000294850"/>
    </source>
</evidence>